<sequence length="344" mass="37081">MRIMPKFSKRPLESFSRPWIGVFAIITIVAVLVGLVSYAGLGVGKTRYRGNFAQAAQIHSGDAVTIAGIKVGQIENVALAGDHVIVGFYLDNGIALGADTRAAIKLTTILGSRYLELSPAGEGPLDDRTIPLSNTDVPYDLQRTLAGATSTFGPVDAERFVDSIELLNANLGGVPEELPGALTNLQSMSDILADRRSQLGSLLTNTEAVTTMLRTQRANIGALVLQGRSVLREIATRRAAVQQLFDSATTLVDRAKTILDDEPAIDQMIKDFNEFMRMTADHDELLTSFLQSAPVAVRNFANVTGSGNAADVFLPAGIFVDSWMCALSGRAQQFNLVEYFKDCQ</sequence>
<feature type="domain" description="Mammalian cell entry C-terminal" evidence="3">
    <location>
        <begin position="128"/>
        <end position="312"/>
    </location>
</feature>
<evidence type="ECO:0000259" key="3">
    <source>
        <dbReference type="Pfam" id="PF11887"/>
    </source>
</evidence>
<organism evidence="4 5">
    <name type="scientific">Mycolicibacillus koreensis</name>
    <dbReference type="NCBI Taxonomy" id="1069220"/>
    <lineage>
        <taxon>Bacteria</taxon>
        <taxon>Bacillati</taxon>
        <taxon>Actinomycetota</taxon>
        <taxon>Actinomycetes</taxon>
        <taxon>Mycobacteriales</taxon>
        <taxon>Mycobacteriaceae</taxon>
        <taxon>Mycolicibacillus</taxon>
    </lineage>
</organism>
<gene>
    <name evidence="4" type="ORF">B8W67_04675</name>
</gene>
<dbReference type="AlphaFoldDB" id="A0AA91SSL3"/>
<evidence type="ECO:0000256" key="1">
    <source>
        <dbReference type="SAM" id="Phobius"/>
    </source>
</evidence>
<dbReference type="InterPro" id="IPR052336">
    <property type="entry name" value="MlaD_Phospholipid_Transporter"/>
</dbReference>
<keyword evidence="1" id="KW-0812">Transmembrane</keyword>
<dbReference type="InterPro" id="IPR005693">
    <property type="entry name" value="Mce"/>
</dbReference>
<feature type="domain" description="Mce/MlaD" evidence="2">
    <location>
        <begin position="45"/>
        <end position="119"/>
    </location>
</feature>
<protein>
    <submittedName>
        <fullName evidence="4">Mammalian cell entry protein</fullName>
    </submittedName>
</protein>
<evidence type="ECO:0000313" key="5">
    <source>
        <dbReference type="Proteomes" id="UP000193577"/>
    </source>
</evidence>
<dbReference type="EMBL" id="NCXO01000007">
    <property type="protein sequence ID" value="OSC34925.1"/>
    <property type="molecule type" value="Genomic_DNA"/>
</dbReference>
<dbReference type="PANTHER" id="PTHR33371:SF18">
    <property type="entry name" value="MCE-FAMILY PROTEIN MCE3C"/>
    <property type="match status" value="1"/>
</dbReference>
<dbReference type="Proteomes" id="UP000193577">
    <property type="component" value="Unassembled WGS sequence"/>
</dbReference>
<dbReference type="NCBIfam" id="TIGR00996">
    <property type="entry name" value="Mtu_fam_mce"/>
    <property type="match status" value="1"/>
</dbReference>
<accession>A0AA91SSL3</accession>
<dbReference type="InterPro" id="IPR003399">
    <property type="entry name" value="Mce/MlaD"/>
</dbReference>
<proteinExistence type="predicted"/>
<feature type="transmembrane region" description="Helical" evidence="1">
    <location>
        <begin position="20"/>
        <end position="41"/>
    </location>
</feature>
<name>A0AA91SSL3_9MYCO</name>
<reference evidence="4 5" key="1">
    <citation type="submission" date="2017-04" db="EMBL/GenBank/DDBJ databases">
        <title>The new phylogeny of genus Mycobacterium.</title>
        <authorList>
            <person name="Tortoli E."/>
            <person name="Trovato A."/>
            <person name="Cirillo D.M."/>
        </authorList>
    </citation>
    <scope>NUCLEOTIDE SEQUENCE [LARGE SCALE GENOMIC DNA]</scope>
    <source>
        <strain evidence="4 5">KCTC 19819</strain>
    </source>
</reference>
<dbReference type="PANTHER" id="PTHR33371">
    <property type="entry name" value="INTERMEMBRANE PHOSPHOLIPID TRANSPORT SYSTEM BINDING PROTEIN MLAD-RELATED"/>
    <property type="match status" value="1"/>
</dbReference>
<keyword evidence="5" id="KW-1185">Reference proteome</keyword>
<comment type="caution">
    <text evidence="4">The sequence shown here is derived from an EMBL/GenBank/DDBJ whole genome shotgun (WGS) entry which is preliminary data.</text>
</comment>
<keyword evidence="1" id="KW-1133">Transmembrane helix</keyword>
<keyword evidence="1" id="KW-0472">Membrane</keyword>
<dbReference type="Pfam" id="PF11887">
    <property type="entry name" value="Mce4_CUP1"/>
    <property type="match status" value="1"/>
</dbReference>
<dbReference type="Pfam" id="PF02470">
    <property type="entry name" value="MlaD"/>
    <property type="match status" value="1"/>
</dbReference>
<dbReference type="InterPro" id="IPR024516">
    <property type="entry name" value="Mce_C"/>
</dbReference>
<dbReference type="GO" id="GO:0005576">
    <property type="term" value="C:extracellular region"/>
    <property type="evidence" value="ECO:0007669"/>
    <property type="project" value="TreeGrafter"/>
</dbReference>
<evidence type="ECO:0000259" key="2">
    <source>
        <dbReference type="Pfam" id="PF02470"/>
    </source>
</evidence>
<evidence type="ECO:0000313" key="4">
    <source>
        <dbReference type="EMBL" id="OSC34925.1"/>
    </source>
</evidence>